<dbReference type="GO" id="GO:0003677">
    <property type="term" value="F:DNA binding"/>
    <property type="evidence" value="ECO:0007669"/>
    <property type="project" value="UniProtKB-UniRule"/>
</dbReference>
<dbReference type="SUPFAM" id="SSF46894">
    <property type="entry name" value="C-terminal effector domain of the bipartite response regulators"/>
    <property type="match status" value="1"/>
</dbReference>
<dbReference type="PANTHER" id="PTHR35807">
    <property type="entry name" value="TRANSCRIPTIONAL REGULATOR REDD-RELATED"/>
    <property type="match status" value="1"/>
</dbReference>
<dbReference type="GO" id="GO:0006355">
    <property type="term" value="P:regulation of DNA-templated transcription"/>
    <property type="evidence" value="ECO:0007669"/>
    <property type="project" value="InterPro"/>
</dbReference>
<evidence type="ECO:0000259" key="6">
    <source>
        <dbReference type="PROSITE" id="PS51755"/>
    </source>
</evidence>
<dbReference type="InterPro" id="IPR001867">
    <property type="entry name" value="OmpR/PhoB-type_DNA-bd"/>
</dbReference>
<feature type="DNA-binding region" description="OmpR/PhoB-type" evidence="5">
    <location>
        <begin position="1"/>
        <end position="94"/>
    </location>
</feature>
<dbReference type="PANTHER" id="PTHR35807:SF1">
    <property type="entry name" value="TRANSCRIPTIONAL REGULATOR REDD"/>
    <property type="match status" value="1"/>
</dbReference>
<keyword evidence="8" id="KW-1185">Reference proteome</keyword>
<evidence type="ECO:0000256" key="2">
    <source>
        <dbReference type="ARBA" id="ARBA00023015"/>
    </source>
</evidence>
<dbReference type="Pfam" id="PF03704">
    <property type="entry name" value="BTAD"/>
    <property type="match status" value="1"/>
</dbReference>
<dbReference type="SUPFAM" id="SSF48452">
    <property type="entry name" value="TPR-like"/>
    <property type="match status" value="1"/>
</dbReference>
<dbReference type="SMART" id="SM01043">
    <property type="entry name" value="BTAD"/>
    <property type="match status" value="1"/>
</dbReference>
<dbReference type="CDD" id="cd15831">
    <property type="entry name" value="BTAD"/>
    <property type="match status" value="1"/>
</dbReference>
<dbReference type="InterPro" id="IPR005158">
    <property type="entry name" value="BTAD"/>
</dbReference>
<evidence type="ECO:0000256" key="5">
    <source>
        <dbReference type="PROSITE-ProRule" id="PRU01091"/>
    </source>
</evidence>
<dbReference type="InterPro" id="IPR011990">
    <property type="entry name" value="TPR-like_helical_dom_sf"/>
</dbReference>
<dbReference type="SMART" id="SM00862">
    <property type="entry name" value="Trans_reg_C"/>
    <property type="match status" value="1"/>
</dbReference>
<evidence type="ECO:0000313" key="8">
    <source>
        <dbReference type="Proteomes" id="UP000526734"/>
    </source>
</evidence>
<sequence>MEIELLGSVTLRQAGRRHGVASRKVRTVLALLALSPGVPLSLDTLADELWADKPVSNVRNALQANIARLRKLVFNVTGEREVVRTVSSGYLMTVPAEAVDAHRFSALAQRGTALLGQDPRGAITVFEQALRLWRGPALLDVADCTRCRMAAEQLNEHRLTVQEDLISARLQVGEHHGLSHDLKQLVAENPARERLSEYLMISLYRDGRQGEAVSVFHSTRKWLGAELGLEPGPGLRRLYQSILMQDQVLD</sequence>
<reference evidence="7 8" key="1">
    <citation type="submission" date="2020-08" db="EMBL/GenBank/DDBJ databases">
        <title>Amycolatopsis sp. nov. DR6-1 isolated from Dendrobium heterocarpum.</title>
        <authorList>
            <person name="Tedsree N."/>
            <person name="Kuncharoen N."/>
            <person name="Likhitwitayawuid K."/>
            <person name="Tanasupawat S."/>
        </authorList>
    </citation>
    <scope>NUCLEOTIDE SEQUENCE [LARGE SCALE GENOMIC DNA]</scope>
    <source>
        <strain evidence="7 8">DR6-1</strain>
    </source>
</reference>
<dbReference type="InterPro" id="IPR051677">
    <property type="entry name" value="AfsR-DnrI-RedD_regulator"/>
</dbReference>
<feature type="domain" description="OmpR/PhoB-type" evidence="6">
    <location>
        <begin position="1"/>
        <end position="94"/>
    </location>
</feature>
<protein>
    <submittedName>
        <fullName evidence="7">AfsR/SARP family transcriptional regulator</fullName>
    </submittedName>
</protein>
<comment type="similarity">
    <text evidence="1">Belongs to the AfsR/DnrI/RedD regulatory family.</text>
</comment>
<keyword evidence="2" id="KW-0805">Transcription regulation</keyword>
<dbReference type="Proteomes" id="UP000526734">
    <property type="component" value="Unassembled WGS sequence"/>
</dbReference>
<dbReference type="EMBL" id="JACGZW010000006">
    <property type="protein sequence ID" value="MBB1155359.1"/>
    <property type="molecule type" value="Genomic_DNA"/>
</dbReference>
<evidence type="ECO:0000256" key="4">
    <source>
        <dbReference type="ARBA" id="ARBA00023163"/>
    </source>
</evidence>
<gene>
    <name evidence="7" type="ORF">H4281_19625</name>
</gene>
<keyword evidence="4" id="KW-0804">Transcription</keyword>
<organism evidence="7 8">
    <name type="scientific">Amycolatopsis dendrobii</name>
    <dbReference type="NCBI Taxonomy" id="2760662"/>
    <lineage>
        <taxon>Bacteria</taxon>
        <taxon>Bacillati</taxon>
        <taxon>Actinomycetota</taxon>
        <taxon>Actinomycetes</taxon>
        <taxon>Pseudonocardiales</taxon>
        <taxon>Pseudonocardiaceae</taxon>
        <taxon>Amycolatopsis</taxon>
    </lineage>
</organism>
<keyword evidence="3 5" id="KW-0238">DNA-binding</keyword>
<comment type="caution">
    <text evidence="7">The sequence shown here is derived from an EMBL/GenBank/DDBJ whole genome shotgun (WGS) entry which is preliminary data.</text>
</comment>
<evidence type="ECO:0000313" key="7">
    <source>
        <dbReference type="EMBL" id="MBB1155359.1"/>
    </source>
</evidence>
<dbReference type="InterPro" id="IPR036388">
    <property type="entry name" value="WH-like_DNA-bd_sf"/>
</dbReference>
<proteinExistence type="inferred from homology"/>
<evidence type="ECO:0000256" key="1">
    <source>
        <dbReference type="ARBA" id="ARBA00005820"/>
    </source>
</evidence>
<dbReference type="Pfam" id="PF00486">
    <property type="entry name" value="Trans_reg_C"/>
    <property type="match status" value="1"/>
</dbReference>
<dbReference type="PROSITE" id="PS51755">
    <property type="entry name" value="OMPR_PHOB"/>
    <property type="match status" value="1"/>
</dbReference>
<dbReference type="InterPro" id="IPR016032">
    <property type="entry name" value="Sig_transdc_resp-reg_C-effctor"/>
</dbReference>
<evidence type="ECO:0000256" key="3">
    <source>
        <dbReference type="ARBA" id="ARBA00023125"/>
    </source>
</evidence>
<dbReference type="Gene3D" id="1.10.10.10">
    <property type="entry name" value="Winged helix-like DNA-binding domain superfamily/Winged helix DNA-binding domain"/>
    <property type="match status" value="1"/>
</dbReference>
<dbReference type="RefSeq" id="WP_182892379.1">
    <property type="nucleotide sequence ID" value="NZ_JACGZW010000006.1"/>
</dbReference>
<name>A0A7W3VYH0_9PSEU</name>
<dbReference type="Gene3D" id="1.25.40.10">
    <property type="entry name" value="Tetratricopeptide repeat domain"/>
    <property type="match status" value="1"/>
</dbReference>
<dbReference type="AlphaFoldDB" id="A0A7W3VYH0"/>
<dbReference type="GO" id="GO:0000160">
    <property type="term" value="P:phosphorelay signal transduction system"/>
    <property type="evidence" value="ECO:0007669"/>
    <property type="project" value="InterPro"/>
</dbReference>
<accession>A0A7W3VYH0</accession>